<sequence length="615" mass="68216">MSFAGSDSEDKLHATTSISKRPRLPTKFFDDCNTVDHASVPRKLRSATKKRNHKSISPPLSDKKKRNHVINGVELLRKGARKKCKQWNQKRDSDRSLSHSIEGPITKDEEEVVETLSALAAMFRFPVNERNDFDCKLVNAKSSPMPDEDSRRPAFEAPEKEEDLNSHCPSTNAEAANPSLLEGLANPSLEAAQAKCSTEYHREIDNTISQRSLQPMFLLQKSEHNDGKPFCSSIGSKVQSDLNLGIGSKHPKHEEATICARNPAAAVSRKQELQFYLEERKDSGSASWPGLFAAESNVSVTQEPFVQSLTAKPPGCLDMDSSLARPGSLDDGVLTDKDSIAPVSRKKTWKSCSAHIHICNLIKHLEIAEREDESLFQPTQLTLNERSKQGGVLSEANNLDRVQSGLNGVVSSHTVTAEKNPNEIRNATLLHKRLLQDQHQGPTQKQCFDFLSLSARSGGVEASTSTNKVGNVLKPLTRFHNPYLHSPVQNQTILPFSMPQIRFCSTPFPDNPSPASAKQVQIPPPPHVGTPILGPPNLVFSASPKQEQQQRIWTTQYRPTGVAATHFPNWHDGRYDPYGIHYAQFILPPSHSSLEVLGPKYSPFSQQQLLCNEHL</sequence>
<name>A0ACB7XXF5_9ERIC</name>
<dbReference type="EMBL" id="CM037155">
    <property type="protein sequence ID" value="KAH7845926.1"/>
    <property type="molecule type" value="Genomic_DNA"/>
</dbReference>
<dbReference type="Proteomes" id="UP000828048">
    <property type="component" value="Chromosome 5"/>
</dbReference>
<evidence type="ECO:0000313" key="2">
    <source>
        <dbReference type="Proteomes" id="UP000828048"/>
    </source>
</evidence>
<accession>A0ACB7XXF5</accession>
<evidence type="ECO:0000313" key="1">
    <source>
        <dbReference type="EMBL" id="KAH7845926.1"/>
    </source>
</evidence>
<comment type="caution">
    <text evidence="1">The sequence shown here is derived from an EMBL/GenBank/DDBJ whole genome shotgun (WGS) entry which is preliminary data.</text>
</comment>
<reference evidence="1 2" key="1">
    <citation type="journal article" date="2021" name="Hortic Res">
        <title>High-quality reference genome and annotation aids understanding of berry development for evergreen blueberry (Vaccinium darrowii).</title>
        <authorList>
            <person name="Yu J."/>
            <person name="Hulse-Kemp A.M."/>
            <person name="Babiker E."/>
            <person name="Staton M."/>
        </authorList>
    </citation>
    <scope>NUCLEOTIDE SEQUENCE [LARGE SCALE GENOMIC DNA]</scope>
    <source>
        <strain evidence="2">cv. NJ 8807/NJ 8810</strain>
        <tissue evidence="1">Young leaf</tissue>
    </source>
</reference>
<protein>
    <submittedName>
        <fullName evidence="1">Uncharacterized protein</fullName>
    </submittedName>
</protein>
<proteinExistence type="predicted"/>
<keyword evidence="2" id="KW-1185">Reference proteome</keyword>
<gene>
    <name evidence="1" type="ORF">Vadar_007567</name>
</gene>
<organism evidence="1 2">
    <name type="scientific">Vaccinium darrowii</name>
    <dbReference type="NCBI Taxonomy" id="229202"/>
    <lineage>
        <taxon>Eukaryota</taxon>
        <taxon>Viridiplantae</taxon>
        <taxon>Streptophyta</taxon>
        <taxon>Embryophyta</taxon>
        <taxon>Tracheophyta</taxon>
        <taxon>Spermatophyta</taxon>
        <taxon>Magnoliopsida</taxon>
        <taxon>eudicotyledons</taxon>
        <taxon>Gunneridae</taxon>
        <taxon>Pentapetalae</taxon>
        <taxon>asterids</taxon>
        <taxon>Ericales</taxon>
        <taxon>Ericaceae</taxon>
        <taxon>Vaccinioideae</taxon>
        <taxon>Vaccinieae</taxon>
        <taxon>Vaccinium</taxon>
    </lineage>
</organism>